<dbReference type="InterPro" id="IPR036396">
    <property type="entry name" value="Cyt_P450_sf"/>
</dbReference>
<proteinExistence type="inferred from homology"/>
<dbReference type="InterPro" id="IPR000977">
    <property type="entry name" value="DNA_ligase_ATP-dep"/>
</dbReference>
<keyword evidence="16" id="KW-0812">Transmembrane</keyword>
<dbReference type="Pfam" id="PF03015">
    <property type="entry name" value="Sterile"/>
    <property type="match status" value="1"/>
</dbReference>
<comment type="similarity">
    <text evidence="4 14">Belongs to the ATP-dependent DNA ligase family.</text>
</comment>
<dbReference type="SUPFAM" id="SSF48264">
    <property type="entry name" value="Cytochrome P450"/>
    <property type="match status" value="1"/>
</dbReference>
<comment type="catalytic activity">
    <reaction evidence="12 13">
        <text>ATP + (deoxyribonucleotide)n-3'-hydroxyl + 5'-phospho-(deoxyribonucleotide)m = (deoxyribonucleotide)n+m + AMP + diphosphate.</text>
        <dbReference type="EC" id="6.5.1.1"/>
    </reaction>
</comment>
<keyword evidence="13" id="KW-0233">DNA recombination</keyword>
<dbReference type="Gene3D" id="3.30.470.30">
    <property type="entry name" value="DNA ligase/mRNA capping enzyme"/>
    <property type="match status" value="1"/>
</dbReference>
<dbReference type="PROSITE" id="PS50160">
    <property type="entry name" value="DNA_LIGASE_A3"/>
    <property type="match status" value="1"/>
</dbReference>
<keyword evidence="13" id="KW-0227">DNA damage</keyword>
<keyword evidence="11 16" id="KW-0472">Membrane</keyword>
<dbReference type="PANTHER" id="PTHR45674">
    <property type="entry name" value="DNA LIGASE 1/3 FAMILY MEMBER"/>
    <property type="match status" value="1"/>
</dbReference>
<comment type="subcellular location">
    <subcellularLocation>
        <location evidence="3">Membrane</location>
    </subcellularLocation>
    <subcellularLocation>
        <location evidence="2">Nucleus</location>
    </subcellularLocation>
</comment>
<dbReference type="InterPro" id="IPR036420">
    <property type="entry name" value="BRCT_dom_sf"/>
</dbReference>
<dbReference type="PROSITE" id="PS00697">
    <property type="entry name" value="DNA_LIGASE_A1"/>
    <property type="match status" value="1"/>
</dbReference>
<evidence type="ECO:0000259" key="17">
    <source>
        <dbReference type="PROSITE" id="PS50160"/>
    </source>
</evidence>
<reference evidence="19" key="2">
    <citation type="submission" date="2025-05" db="UniProtKB">
        <authorList>
            <consortium name="EnsemblMetazoa"/>
        </authorList>
    </citation>
    <scope>IDENTIFICATION</scope>
</reference>
<feature type="domain" description="ATP-dependent DNA ligase family profile" evidence="17">
    <location>
        <begin position="357"/>
        <end position="491"/>
    </location>
</feature>
<feature type="domain" description="BRCT" evidence="18">
    <location>
        <begin position="713"/>
        <end position="801"/>
    </location>
</feature>
<feature type="compositionally biased region" description="Basic and acidic residues" evidence="15">
    <location>
        <begin position="631"/>
        <end position="640"/>
    </location>
</feature>
<dbReference type="Pfam" id="PF04679">
    <property type="entry name" value="DNA_ligase_A_C"/>
    <property type="match status" value="1"/>
</dbReference>
<evidence type="ECO:0000256" key="16">
    <source>
        <dbReference type="SAM" id="Phobius"/>
    </source>
</evidence>
<keyword evidence="10" id="KW-0560">Oxidoreductase</keyword>
<dbReference type="Pfam" id="PF04675">
    <property type="entry name" value="DNA_ligase_A_N"/>
    <property type="match status" value="1"/>
</dbReference>
<feature type="transmembrane region" description="Helical" evidence="16">
    <location>
        <begin position="1803"/>
        <end position="1824"/>
    </location>
</feature>
<keyword evidence="13" id="KW-0234">DNA repair</keyword>
<evidence type="ECO:0000256" key="3">
    <source>
        <dbReference type="ARBA" id="ARBA00004370"/>
    </source>
</evidence>
<protein>
    <recommendedName>
        <fullName evidence="13">DNA ligase</fullName>
        <ecNumber evidence="13">6.5.1.1</ecNumber>
    </recommendedName>
</protein>
<dbReference type="SUPFAM" id="SSF51735">
    <property type="entry name" value="NAD(P)-binding Rossmann-fold domains"/>
    <property type="match status" value="1"/>
</dbReference>
<dbReference type="SUPFAM" id="SSF56091">
    <property type="entry name" value="DNA ligase/mRNA capping enzyme, catalytic domain"/>
    <property type="match status" value="1"/>
</dbReference>
<evidence type="ECO:0000256" key="13">
    <source>
        <dbReference type="RuleBase" id="RU000617"/>
    </source>
</evidence>
<dbReference type="Gene3D" id="2.40.50.140">
    <property type="entry name" value="Nucleic acid-binding proteins"/>
    <property type="match status" value="1"/>
</dbReference>
<dbReference type="InterPro" id="IPR002401">
    <property type="entry name" value="Cyt_P450_E_grp-I"/>
</dbReference>
<dbReference type="NCBIfam" id="TIGR00574">
    <property type="entry name" value="dnl1"/>
    <property type="match status" value="1"/>
</dbReference>
<evidence type="ECO:0000256" key="8">
    <source>
        <dbReference type="ARBA" id="ARBA00022741"/>
    </source>
</evidence>
<keyword evidence="9 13" id="KW-0067">ATP-binding</keyword>
<dbReference type="InterPro" id="IPR017972">
    <property type="entry name" value="Cyt_P450_CS"/>
</dbReference>
<dbReference type="EnsemblMetazoa" id="XM_017123633.2">
    <property type="protein sequence ID" value="XP_016979122.2"/>
    <property type="gene ID" value="LOC108044581"/>
</dbReference>
<dbReference type="SUPFAM" id="SSF117018">
    <property type="entry name" value="ATP-dependent DNA ligase DNA-binding domain"/>
    <property type="match status" value="1"/>
</dbReference>
<dbReference type="Pfam" id="PF01068">
    <property type="entry name" value="DNA_ligase_A_M"/>
    <property type="match status" value="1"/>
</dbReference>
<dbReference type="PROSITE" id="PS00333">
    <property type="entry name" value="DNA_LIGASE_A2"/>
    <property type="match status" value="1"/>
</dbReference>
<evidence type="ECO:0000256" key="4">
    <source>
        <dbReference type="ARBA" id="ARBA00007572"/>
    </source>
</evidence>
<dbReference type="InterPro" id="IPR012310">
    <property type="entry name" value="DNA_ligase_ATP-dep_cent"/>
</dbReference>
<evidence type="ECO:0000256" key="10">
    <source>
        <dbReference type="ARBA" id="ARBA00023033"/>
    </source>
</evidence>
<dbReference type="Gene3D" id="3.40.50.720">
    <property type="entry name" value="NAD(P)-binding Rossmann-like Domain"/>
    <property type="match status" value="1"/>
</dbReference>
<evidence type="ECO:0000256" key="12">
    <source>
        <dbReference type="ARBA" id="ARBA00034003"/>
    </source>
</evidence>
<dbReference type="EC" id="6.5.1.1" evidence="13"/>
<dbReference type="InterPro" id="IPR012340">
    <property type="entry name" value="NA-bd_OB-fold"/>
</dbReference>
<dbReference type="SUPFAM" id="SSF52113">
    <property type="entry name" value="BRCT domain"/>
    <property type="match status" value="1"/>
</dbReference>
<keyword evidence="16" id="KW-1133">Transmembrane helix</keyword>
<dbReference type="CDD" id="cd11056">
    <property type="entry name" value="CYP6-like"/>
    <property type="match status" value="1"/>
</dbReference>
<reference evidence="20" key="1">
    <citation type="journal article" date="2021" name="Elife">
        <title>Highly contiguous assemblies of 101 drosophilid genomes.</title>
        <authorList>
            <person name="Kim B.Y."/>
            <person name="Wang J.R."/>
            <person name="Miller D.E."/>
            <person name="Barmina O."/>
            <person name="Delaney E."/>
            <person name="Thompson A."/>
            <person name="Comeault A.A."/>
            <person name="Peede D."/>
            <person name="D'Agostino E.R."/>
            <person name="Pelaez J."/>
            <person name="Aguilar J.M."/>
            <person name="Haji D."/>
            <person name="Matsunaga T."/>
            <person name="Armstrong E.E."/>
            <person name="Zych M."/>
            <person name="Ogawa Y."/>
            <person name="Stamenkovic-Radak M."/>
            <person name="Jelic M."/>
            <person name="Veselinovic M.S."/>
            <person name="Tanaskovic M."/>
            <person name="Eric P."/>
            <person name="Gao J.J."/>
            <person name="Katoh T.K."/>
            <person name="Toda M.J."/>
            <person name="Watabe H."/>
            <person name="Watada M."/>
            <person name="Davis J.S."/>
            <person name="Moyle L.C."/>
            <person name="Manoli G."/>
            <person name="Bertolini E."/>
            <person name="Kostal V."/>
            <person name="Hawley R.S."/>
            <person name="Takahashi A."/>
            <person name="Jones C.D."/>
            <person name="Price D.K."/>
            <person name="Whiteman N."/>
            <person name="Kopp A."/>
            <person name="Matute D.R."/>
            <person name="Petrov D.A."/>
        </authorList>
    </citation>
    <scope>NUCLEOTIDE SEQUENCE [LARGE SCALE GENOMIC DNA]</scope>
</reference>
<evidence type="ECO:0000256" key="9">
    <source>
        <dbReference type="ARBA" id="ARBA00022840"/>
    </source>
</evidence>
<keyword evidence="8 13" id="KW-0547">Nucleotide-binding</keyword>
<dbReference type="SUPFAM" id="SSF50249">
    <property type="entry name" value="Nucleic acid-binding proteins"/>
    <property type="match status" value="1"/>
</dbReference>
<comment type="similarity">
    <text evidence="5">Belongs to the cytochrome P450 family.</text>
</comment>
<name>A0ABM5HEE6_DRORH</name>
<dbReference type="InterPro" id="IPR036599">
    <property type="entry name" value="DNA_ligase_N_sf"/>
</dbReference>
<dbReference type="GeneID" id="108044581"/>
<dbReference type="Pfam" id="PF07993">
    <property type="entry name" value="NAD_binding_4"/>
    <property type="match status" value="1"/>
</dbReference>
<feature type="transmembrane region" description="Helical" evidence="16">
    <location>
        <begin position="1683"/>
        <end position="1704"/>
    </location>
</feature>
<dbReference type="CDD" id="cd07967">
    <property type="entry name" value="OBF_DNA_ligase_III"/>
    <property type="match status" value="1"/>
</dbReference>
<dbReference type="Gene3D" id="3.30.1490.70">
    <property type="match status" value="1"/>
</dbReference>
<sequence>MSLPKLSWQARFLTRLLSTNMVSKRMHNEDNKLDTFRRICDEIAGEPSYLKKAENLQRFFERGSSGKGFEGDTLLWVQFLIPAANQRVYNLQNKALIKLFSRIFNASQQQMHLDLEQDGDVSETLRKHFAASRKLKPQAESKLYLQEVEQLLLKLVERTKEDEQIELLQELCTKATDLDLRTFIRLVKHDLRINARARHILDAFGSEAYPAYQSSRDLVAIVQQFAGKENKKNAISTVKKAKKTNLSGIQVMTPISPMLASACKSVEEAFKKSPAGLYSEIKYDGERVQIHKQGDDFKFFSRNLKPVVEHKIRALKEYIPRAFPGGGEMILDSEIILVDTDTGALLPFGSLGAHKKQTFANAAVCLFVFDCILYDGEDLTQLPFRKRREILEQNIKPIKSHVQLSESEFLKTKKELAMMTAKVLHANLEGVVLKSPSSTYQPGKRNWLKVKKDYLFEGKMADTADLVVLGAWYGSGKKGGVLSIFLMGCYDAMGRMWKTVTKVHSGLDDATNSEVHESLIKLTERVDANDIPNWLLCSKSLVPDVLAKDPLKMPVWEITGAEFTKSEAHSASGISIRFPRITRLRSDKTAKEANDLAHLEDLFDASKKNVNVDLLLANCGNEEEALNVEKTPQKEKKLSDSRTSSIKKLKRSKTGSDDEAVPPVSKRKEQKVDRSLSPSQKGMKEFFKPIKELKSEVKKETKMEEKMLNPLSSKIKLFAGLIAHFTTEKDLSKLREQFAQYGGTCTTDTRKANLVFYNNNGELDLEKLRPLYRRGVRHLNVTWLQTSIETQSLQPFPLHALILKLTSGRWDRQTNRSSIMLWEFLALFAIGLVLFYRWATANNGFFKDRDIPYEKPLLYFGNMVDMFLKRKSMFDIVCGLYEKGGSSKFFGIFEQRQPLLMVRDPDLIKQIAIKDFDHFINHRNVFATSSDDDPHDMSNLFGSSLFSMRDARWKDMRSTLSPAFTGSKMRQMFQLMNQVAKEAVDCLKKEQSSVQESDLDMKDYCTRFTNDVIASTAFGLNVNSFKDRENTFYQMGKKLTTFSFLQNLKFLLFFALKSLNKIVKVEIFDKKSTQYFVRLVLDAMKYRQEHNIIRPDMINMLMEARGLLQTEKAKTSAVREWSDRDIVAQCFVFFFAGFETSAVLMCFTAHELMENQDVQQKLYEEVQQVDSELEGKELTYEVIMGMKYLDQVVSEVLRKWPPAIAVDRECNKDITYEADGQKVEIKKGDVLWLPTCGFHRDPKYFENPKKFDPERFSEENKDTIQPFTYFPFGLGQRNCIASRFALLEAKAVIYYLLKNFRFAPAPKSCIPLELASSGKSDEPVSFSKHKMESEILSFYKDKTVFITGGTGFLGKVIIEKLLRVTDVERIYFLVRTKRGEGVKERFETWKKDQIFKVLLEDRPQAMEHVTPIAGDCSEVDLGISEGDRRILTTEVQVIIHGAASVRFMEPLQDALNINTRSVRLMVQLAKEMRRLEAFLHISTAFSNCVVTHTQERFYPEHLTCSSDKVLELNESLSTELVNKMAPALLGRFPNTYTYTKALGEQVIQEEAADLPVGIFRPAIIFSIFKEPLPGWVDGLQGIGGMIYGSAYGILHLVLINGKANASIVPADYCVNVAIATPVQIAKKASQAKKSVPPIFTFAPCQSNEITYNEIIEQCYINAMPVPNTKMIWYPFTHRTNCPWLFSVGIYLYHMLPALLLDTVLRLKGKKPVMIKTYHKVHEGVRLLYHFSKQSFTMETNNTDQLWQSMTPTDKKIFHFDMVNLSWVDYFSASMYGMRLYLFKDLPTPESVAKGKRILNRYYLWDRTIKFVLFVLLGTFIWYLLKLAFN</sequence>
<dbReference type="InterPro" id="IPR016059">
    <property type="entry name" value="DNA_ligase_ATP-dep_CS"/>
</dbReference>
<evidence type="ECO:0000256" key="11">
    <source>
        <dbReference type="ARBA" id="ARBA00023136"/>
    </source>
</evidence>
<accession>A0ABM5HEE6</accession>
<dbReference type="Gene3D" id="1.10.3260.10">
    <property type="entry name" value="DNA ligase, ATP-dependent, N-terminal domain"/>
    <property type="match status" value="1"/>
</dbReference>
<feature type="region of interest" description="Disordered" evidence="15">
    <location>
        <begin position="627"/>
        <end position="679"/>
    </location>
</feature>
<evidence type="ECO:0000256" key="2">
    <source>
        <dbReference type="ARBA" id="ARBA00004123"/>
    </source>
</evidence>
<evidence type="ECO:0000256" key="1">
    <source>
        <dbReference type="ARBA" id="ARBA00001946"/>
    </source>
</evidence>
<dbReference type="PANTHER" id="PTHR45674:SF9">
    <property type="entry name" value="DNA LIGASE 3"/>
    <property type="match status" value="1"/>
</dbReference>
<dbReference type="Pfam" id="PF00067">
    <property type="entry name" value="p450"/>
    <property type="match status" value="1"/>
</dbReference>
<dbReference type="CDD" id="cd09071">
    <property type="entry name" value="FAR_C"/>
    <property type="match status" value="1"/>
</dbReference>
<evidence type="ECO:0000256" key="14">
    <source>
        <dbReference type="RuleBase" id="RU004196"/>
    </source>
</evidence>
<dbReference type="CDD" id="cd07902">
    <property type="entry name" value="Adenylation_DNA_ligase_III"/>
    <property type="match status" value="1"/>
</dbReference>
<dbReference type="PRINTS" id="PR00463">
    <property type="entry name" value="EP450I"/>
</dbReference>
<dbReference type="InterPro" id="IPR001128">
    <property type="entry name" value="Cyt_P450"/>
</dbReference>
<keyword evidence="20" id="KW-1185">Reference proteome</keyword>
<dbReference type="InterPro" id="IPR001357">
    <property type="entry name" value="BRCT_dom"/>
</dbReference>
<dbReference type="InterPro" id="IPR036291">
    <property type="entry name" value="NAD(P)-bd_dom_sf"/>
</dbReference>
<dbReference type="RefSeq" id="XP_016979122.2">
    <property type="nucleotide sequence ID" value="XM_017123633.2"/>
</dbReference>
<dbReference type="InterPro" id="IPR013120">
    <property type="entry name" value="FAR_NAD-bd"/>
</dbReference>
<keyword evidence="10" id="KW-0503">Monooxygenase</keyword>
<evidence type="ECO:0000256" key="5">
    <source>
        <dbReference type="ARBA" id="ARBA00010617"/>
    </source>
</evidence>
<evidence type="ECO:0000259" key="18">
    <source>
        <dbReference type="PROSITE" id="PS50172"/>
    </source>
</evidence>
<evidence type="ECO:0000313" key="19">
    <source>
        <dbReference type="EnsemblMetazoa" id="XP_016979122.2"/>
    </source>
</evidence>
<dbReference type="InterPro" id="IPR012309">
    <property type="entry name" value="DNA_ligase_ATP-dep_C"/>
</dbReference>
<dbReference type="PRINTS" id="PR00385">
    <property type="entry name" value="P450"/>
</dbReference>
<evidence type="ECO:0000256" key="6">
    <source>
        <dbReference type="ARBA" id="ARBA00022598"/>
    </source>
</evidence>
<keyword evidence="7" id="KW-0235">DNA replication</keyword>
<dbReference type="PROSITE" id="PS50172">
    <property type="entry name" value="BRCT"/>
    <property type="match status" value="1"/>
</dbReference>
<dbReference type="InterPro" id="IPR050191">
    <property type="entry name" value="ATP-dep_DNA_ligase"/>
</dbReference>
<evidence type="ECO:0000313" key="20">
    <source>
        <dbReference type="Proteomes" id="UP001652680"/>
    </source>
</evidence>
<evidence type="ECO:0000256" key="15">
    <source>
        <dbReference type="SAM" id="MobiDB-lite"/>
    </source>
</evidence>
<dbReference type="PROSITE" id="PS00086">
    <property type="entry name" value="CYTOCHROME_P450"/>
    <property type="match status" value="1"/>
</dbReference>
<dbReference type="InterPro" id="IPR033640">
    <property type="entry name" value="FAR_C"/>
</dbReference>
<keyword evidence="6 13" id="KW-0436">Ligase</keyword>
<dbReference type="Gene3D" id="1.10.630.10">
    <property type="entry name" value="Cytochrome P450"/>
    <property type="match status" value="1"/>
</dbReference>
<dbReference type="InterPro" id="IPR012308">
    <property type="entry name" value="DNA_ligase_ATP-dep_N"/>
</dbReference>
<dbReference type="Proteomes" id="UP001652680">
    <property type="component" value="Unassembled WGS sequence"/>
</dbReference>
<comment type="cofactor">
    <cofactor evidence="1">
        <name>Mg(2+)</name>
        <dbReference type="ChEBI" id="CHEBI:18420"/>
    </cofactor>
</comment>
<evidence type="ECO:0000256" key="7">
    <source>
        <dbReference type="ARBA" id="ARBA00022705"/>
    </source>
</evidence>
<organism evidence="19 20">
    <name type="scientific">Drosophila rhopaloa</name>
    <name type="common">Fruit fly</name>
    <dbReference type="NCBI Taxonomy" id="1041015"/>
    <lineage>
        <taxon>Eukaryota</taxon>
        <taxon>Metazoa</taxon>
        <taxon>Ecdysozoa</taxon>
        <taxon>Arthropoda</taxon>
        <taxon>Hexapoda</taxon>
        <taxon>Insecta</taxon>
        <taxon>Pterygota</taxon>
        <taxon>Neoptera</taxon>
        <taxon>Endopterygota</taxon>
        <taxon>Diptera</taxon>
        <taxon>Brachycera</taxon>
        <taxon>Muscomorpha</taxon>
        <taxon>Ephydroidea</taxon>
        <taxon>Drosophilidae</taxon>
        <taxon>Drosophila</taxon>
        <taxon>Sophophora</taxon>
    </lineage>
</organism>
<dbReference type="CDD" id="cd05236">
    <property type="entry name" value="FAR-N_SDR_e"/>
    <property type="match status" value="1"/>
</dbReference>